<dbReference type="Proteomes" id="UP000549052">
    <property type="component" value="Unassembled WGS sequence"/>
</dbReference>
<dbReference type="AlphaFoldDB" id="A0A839ESW1"/>
<dbReference type="RefSeq" id="WP_182550339.1">
    <property type="nucleotide sequence ID" value="NZ_JACGXN010000005.1"/>
</dbReference>
<gene>
    <name evidence="2" type="ORF">FHW16_003409</name>
</gene>
<name>A0A839ESW1_9HYPH</name>
<feature type="signal peptide" evidence="1">
    <location>
        <begin position="1"/>
        <end position="21"/>
    </location>
</feature>
<dbReference type="Gene3D" id="2.60.40.1880">
    <property type="entry name" value="Invasion associated locus B (IalB) protein"/>
    <property type="match status" value="1"/>
</dbReference>
<feature type="chain" id="PRO_5032297479" evidence="1">
    <location>
        <begin position="22"/>
        <end position="174"/>
    </location>
</feature>
<proteinExistence type="predicted"/>
<evidence type="ECO:0000256" key="1">
    <source>
        <dbReference type="SAM" id="SignalP"/>
    </source>
</evidence>
<evidence type="ECO:0000313" key="2">
    <source>
        <dbReference type="EMBL" id="MBA8879690.1"/>
    </source>
</evidence>
<protein>
    <submittedName>
        <fullName evidence="2">Invasion protein IalB</fullName>
    </submittedName>
</protein>
<sequence>MMRRFGAVLAVPFFLCNQSFAQTPSTLPGGASSIQETYQDWRVSCVQQQAEKRCSFSQQQTQQNGQIILSIELTTADAKGVGGNLVLPFGLALASGATLQVDEGKPDTTIPFKTCFPVGCVVPLSFSAEKLAAIRKGKLLKVNAVASADNKPLVLNISLKGFAEAQDRVAVLAK</sequence>
<accession>A0A839ESW1</accession>
<comment type="caution">
    <text evidence="2">The sequence shown here is derived from an EMBL/GenBank/DDBJ whole genome shotgun (WGS) entry which is preliminary data.</text>
</comment>
<keyword evidence="1" id="KW-0732">Signal</keyword>
<evidence type="ECO:0000313" key="3">
    <source>
        <dbReference type="Proteomes" id="UP000549052"/>
    </source>
</evidence>
<dbReference type="InterPro" id="IPR038696">
    <property type="entry name" value="IalB_sf"/>
</dbReference>
<organism evidence="2 3">
    <name type="scientific">Phyllobacterium myrsinacearum</name>
    <dbReference type="NCBI Taxonomy" id="28101"/>
    <lineage>
        <taxon>Bacteria</taxon>
        <taxon>Pseudomonadati</taxon>
        <taxon>Pseudomonadota</taxon>
        <taxon>Alphaproteobacteria</taxon>
        <taxon>Hyphomicrobiales</taxon>
        <taxon>Phyllobacteriaceae</taxon>
        <taxon>Phyllobacterium</taxon>
    </lineage>
</organism>
<dbReference type="EMBL" id="JACGXN010000005">
    <property type="protein sequence ID" value="MBA8879690.1"/>
    <property type="molecule type" value="Genomic_DNA"/>
</dbReference>
<keyword evidence="3" id="KW-1185">Reference proteome</keyword>
<dbReference type="InterPro" id="IPR010642">
    <property type="entry name" value="Invasion_prot_B"/>
</dbReference>
<reference evidence="2 3" key="1">
    <citation type="submission" date="2020-07" db="EMBL/GenBank/DDBJ databases">
        <title>Genomic Encyclopedia of Type Strains, Phase IV (KMG-V): Genome sequencing to study the core and pangenomes of soil and plant-associated prokaryotes.</title>
        <authorList>
            <person name="Whitman W."/>
        </authorList>
    </citation>
    <scope>NUCLEOTIDE SEQUENCE [LARGE SCALE GENOMIC DNA]</scope>
    <source>
        <strain evidence="2 3">AN3</strain>
    </source>
</reference>
<dbReference type="Pfam" id="PF06776">
    <property type="entry name" value="IalB"/>
    <property type="match status" value="1"/>
</dbReference>